<dbReference type="Pfam" id="PF13393">
    <property type="entry name" value="tRNA-synt_His"/>
    <property type="match status" value="1"/>
</dbReference>
<dbReference type="GO" id="GO:0140096">
    <property type="term" value="F:catalytic activity, acting on a protein"/>
    <property type="evidence" value="ECO:0007669"/>
    <property type="project" value="UniProtKB-ARBA"/>
</dbReference>
<evidence type="ECO:0000256" key="9">
    <source>
        <dbReference type="HAMAP-Rule" id="MF_00125"/>
    </source>
</evidence>
<dbReference type="InterPro" id="IPR041715">
    <property type="entry name" value="HisRS-like_core"/>
</dbReference>
<dbReference type="Proteomes" id="UP000610760">
    <property type="component" value="Unassembled WGS sequence"/>
</dbReference>
<dbReference type="InterPro" id="IPR004516">
    <property type="entry name" value="HisRS/HisZ"/>
</dbReference>
<comment type="subunit">
    <text evidence="9">Heteromultimer composed of HisG and HisZ subunits.</text>
</comment>
<reference evidence="12" key="1">
    <citation type="submission" date="2020-08" db="EMBL/GenBank/DDBJ databases">
        <title>Genome public.</title>
        <authorList>
            <person name="Liu C."/>
            <person name="Sun Q."/>
        </authorList>
    </citation>
    <scope>NUCLEOTIDE SEQUENCE</scope>
    <source>
        <strain evidence="12">NSJ-33</strain>
    </source>
</reference>
<dbReference type="PIRSF" id="PIRSF001549">
    <property type="entry name" value="His-tRNA_synth"/>
    <property type="match status" value="1"/>
</dbReference>
<dbReference type="GO" id="GO:0005737">
    <property type="term" value="C:cytoplasm"/>
    <property type="evidence" value="ECO:0007669"/>
    <property type="project" value="UniProtKB-SubCell"/>
</dbReference>
<evidence type="ECO:0000256" key="2">
    <source>
        <dbReference type="ARBA" id="ARBA00004667"/>
    </source>
</evidence>
<dbReference type="InterPro" id="IPR045864">
    <property type="entry name" value="aa-tRNA-synth_II/BPL/LPL"/>
</dbReference>
<keyword evidence="7 9" id="KW-0368">Histidine biosynthesis</keyword>
<comment type="similarity">
    <text evidence="3 9">Belongs to the class-II aminoacyl-tRNA synthetase family. HisZ subfamily.</text>
</comment>
<accession>A0A926E129</accession>
<evidence type="ECO:0000256" key="3">
    <source>
        <dbReference type="ARBA" id="ARBA00005539"/>
    </source>
</evidence>
<keyword evidence="12" id="KW-0808">Transferase</keyword>
<dbReference type="CDD" id="cd00773">
    <property type="entry name" value="HisRS-like_core"/>
    <property type="match status" value="1"/>
</dbReference>
<comment type="miscellaneous">
    <text evidence="9">This function is generally fulfilled by the C-terminal part of HisG, which is missing in some bacteria such as this one.</text>
</comment>
<feature type="binding site" evidence="10">
    <location>
        <begin position="81"/>
        <end position="83"/>
    </location>
    <ligand>
        <name>L-histidine</name>
        <dbReference type="ChEBI" id="CHEBI:57595"/>
    </ligand>
</feature>
<dbReference type="Gene3D" id="3.30.930.10">
    <property type="entry name" value="Bira Bifunctional Protein, Domain 2"/>
    <property type="match status" value="1"/>
</dbReference>
<dbReference type="HAMAP" id="MF_00125">
    <property type="entry name" value="HisZ"/>
    <property type="match status" value="1"/>
</dbReference>
<evidence type="ECO:0000256" key="10">
    <source>
        <dbReference type="PIRSR" id="PIRSR001549-1"/>
    </source>
</evidence>
<protein>
    <recommendedName>
        <fullName evidence="4 9">ATP phosphoribosyltransferase regulatory subunit</fullName>
    </recommendedName>
</protein>
<evidence type="ECO:0000256" key="1">
    <source>
        <dbReference type="ARBA" id="ARBA00004496"/>
    </source>
</evidence>
<dbReference type="EMBL" id="JACRSV010000001">
    <property type="protein sequence ID" value="MBC8559356.1"/>
    <property type="molecule type" value="Genomic_DNA"/>
</dbReference>
<dbReference type="NCBIfam" id="TIGR00443">
    <property type="entry name" value="hisZ_biosyn_reg"/>
    <property type="match status" value="1"/>
</dbReference>
<evidence type="ECO:0000259" key="11">
    <source>
        <dbReference type="Pfam" id="PF13393"/>
    </source>
</evidence>
<feature type="domain" description="Class II Histidinyl-tRNA synthetase (HisRS)-like catalytic core" evidence="11">
    <location>
        <begin position="11"/>
        <end position="319"/>
    </location>
</feature>
<dbReference type="GO" id="GO:0000105">
    <property type="term" value="P:L-histidine biosynthetic process"/>
    <property type="evidence" value="ECO:0007669"/>
    <property type="project" value="UniProtKB-UniRule"/>
</dbReference>
<dbReference type="GO" id="GO:0016757">
    <property type="term" value="F:glycosyltransferase activity"/>
    <property type="evidence" value="ECO:0007669"/>
    <property type="project" value="UniProtKB-KW"/>
</dbReference>
<proteinExistence type="inferred from homology"/>
<evidence type="ECO:0000313" key="12">
    <source>
        <dbReference type="EMBL" id="MBC8559356.1"/>
    </source>
</evidence>
<gene>
    <name evidence="9 12" type="primary">hisZ</name>
    <name evidence="12" type="ORF">H8710_04645</name>
</gene>
<evidence type="ECO:0000256" key="6">
    <source>
        <dbReference type="ARBA" id="ARBA00022605"/>
    </source>
</evidence>
<comment type="caution">
    <text evidence="12">The sequence shown here is derived from an EMBL/GenBank/DDBJ whole genome shotgun (WGS) entry which is preliminary data.</text>
</comment>
<dbReference type="RefSeq" id="WP_249294252.1">
    <property type="nucleotide sequence ID" value="NZ_JACRSV010000001.1"/>
</dbReference>
<evidence type="ECO:0000256" key="4">
    <source>
        <dbReference type="ARBA" id="ARBA00020397"/>
    </source>
</evidence>
<feature type="binding site" evidence="10">
    <location>
        <position position="129"/>
    </location>
    <ligand>
        <name>L-histidine</name>
        <dbReference type="ChEBI" id="CHEBI:57595"/>
    </ligand>
</feature>
<keyword evidence="13" id="KW-1185">Reference proteome</keyword>
<comment type="subcellular location">
    <subcellularLocation>
        <location evidence="1 9">Cytoplasm</location>
    </subcellularLocation>
</comment>
<dbReference type="SUPFAM" id="SSF55681">
    <property type="entry name" value="Class II aaRS and biotin synthetases"/>
    <property type="match status" value="1"/>
</dbReference>
<dbReference type="InterPro" id="IPR004517">
    <property type="entry name" value="HisZ"/>
</dbReference>
<organism evidence="12 13">
    <name type="scientific">Fumia xinanensis</name>
    <dbReference type="NCBI Taxonomy" id="2763659"/>
    <lineage>
        <taxon>Bacteria</taxon>
        <taxon>Bacillati</taxon>
        <taxon>Bacillota</taxon>
        <taxon>Clostridia</taxon>
        <taxon>Eubacteriales</taxon>
        <taxon>Oscillospiraceae</taxon>
        <taxon>Fumia</taxon>
    </lineage>
</organism>
<comment type="pathway">
    <text evidence="2 9">Amino-acid biosynthesis; L-histidine biosynthesis; L-histidine from 5-phospho-alpha-D-ribose 1-diphosphate: step 1/9.</text>
</comment>
<dbReference type="AlphaFoldDB" id="A0A926E129"/>
<evidence type="ECO:0000256" key="5">
    <source>
        <dbReference type="ARBA" id="ARBA00022490"/>
    </source>
</evidence>
<keyword evidence="6 9" id="KW-0028">Amino-acid biosynthesis</keyword>
<feature type="binding site" evidence="10">
    <location>
        <position position="125"/>
    </location>
    <ligand>
        <name>L-histidine</name>
        <dbReference type="ChEBI" id="CHEBI:57595"/>
    </ligand>
</feature>
<keyword evidence="5 9" id="KW-0963">Cytoplasm</keyword>
<dbReference type="PANTHER" id="PTHR43707">
    <property type="entry name" value="HISTIDYL-TRNA SYNTHETASE"/>
    <property type="match status" value="1"/>
</dbReference>
<evidence type="ECO:0000256" key="7">
    <source>
        <dbReference type="ARBA" id="ARBA00023102"/>
    </source>
</evidence>
<dbReference type="PANTHER" id="PTHR43707:SF6">
    <property type="entry name" value="ATP PHOSPHORIBOSYLTRANSFERASE REGULATORY SUBUNIT"/>
    <property type="match status" value="1"/>
</dbReference>
<feature type="binding site" evidence="10">
    <location>
        <begin position="273"/>
        <end position="274"/>
    </location>
    <ligand>
        <name>L-histidine</name>
        <dbReference type="ChEBI" id="CHEBI:57595"/>
    </ligand>
</feature>
<dbReference type="GO" id="GO:0006427">
    <property type="term" value="P:histidyl-tRNA aminoacylation"/>
    <property type="evidence" value="ECO:0007669"/>
    <property type="project" value="TreeGrafter"/>
</dbReference>
<evidence type="ECO:0000313" key="13">
    <source>
        <dbReference type="Proteomes" id="UP000610760"/>
    </source>
</evidence>
<keyword evidence="12" id="KW-0328">Glycosyltransferase</keyword>
<evidence type="ECO:0000256" key="8">
    <source>
        <dbReference type="ARBA" id="ARBA00025246"/>
    </source>
</evidence>
<dbReference type="GO" id="GO:0004821">
    <property type="term" value="F:histidine-tRNA ligase activity"/>
    <property type="evidence" value="ECO:0007669"/>
    <property type="project" value="TreeGrafter"/>
</dbReference>
<name>A0A926E129_9FIRM</name>
<comment type="function">
    <text evidence="8 9">Required for the first step of histidine biosynthesis. May allow the feedback regulation of ATP phosphoribosyltransferase activity by histidine.</text>
</comment>
<sequence>MMKNRLITPEGTRDTLFEDCIARRKAEQNIKKVFLSRGYSEVVTPGLEFYDVFNSPEHGIPQERMYKLTDLKGRILTVRPDLTMPIARLAATRLKGHTLPFRLFYNQSVYAINPALSGRSDETVQAGIELIGSSTRRTDLEVIATAVEALESCGLADFRLEIGHIGFFNTLIQKLNLSDSDKDEIRALIESKNYPALNDRLDKLENKEVANALKQLPALFGGEEVFDKAKKLLDCPELLETTVYLRSLYKDLQKLGLDGKISLDLGIVTRNDYYTGIVFKGYVQGLGTTALVGGRYDSLLSDYGVDLPAVGFGIDVDAVARVMKSADDAVLPPDVLVFAEEGYEGKALAQVKRLTEMGFRAEFSVFETFEESKKYAAEKGIETVYIVRDDIVEVKA</sequence>